<accession>A0ABW2T356</accession>
<evidence type="ECO:0000256" key="1">
    <source>
        <dbReference type="ARBA" id="ARBA00023002"/>
    </source>
</evidence>
<sequence length="485" mass="50140">MLIHSIDPRTGEFAGDPYPLTSDGEVDAVVGAAHTAGPAWRSADRAPVLEAVAAALEGGVEELWRAADAETALGETRLRGEVGRAAGQFRLFAQVLRDGGHVEAVIDHATAQPPAPDLRRMNHPLPGVAGVFAASNFPFAFSVAGGDTASALAAGCPVVVKAHDGHPRTSELSQKIIQSALPDPALLGLVRGLDAGKRLATHPSVVAVGFTGSIPGGKAVQALIAERPDPIPFYGELGSVNPVVVLPSADREGLAQGFAASLTLGTGQFCTNPGLVFVPDDAELLTAITEAVSATAGGPMLTERIRGGFLHGLARLGKLTTLAEGRPGEGAFAVAPQVFVTDLASFAGALPDIAEECFGPASVVVVYDDAAELPAVLERLDGSLTATIHATDPGEARESAEVLLRKAGRLIWNGWPTGVAVRWAMHHGGPWPASTAAAHTSVGAAAIRRWLVPTAYQDWPAELLPPELRDDNPLGIPRRVDGVVS</sequence>
<feature type="domain" description="Aldehyde dehydrogenase" evidence="2">
    <location>
        <begin position="3"/>
        <end position="429"/>
    </location>
</feature>
<dbReference type="InterPro" id="IPR015590">
    <property type="entry name" value="Aldehyde_DH_dom"/>
</dbReference>
<dbReference type="InterPro" id="IPR016162">
    <property type="entry name" value="Ald_DH_N"/>
</dbReference>
<dbReference type="SUPFAM" id="SSF53720">
    <property type="entry name" value="ALDH-like"/>
    <property type="match status" value="1"/>
</dbReference>
<dbReference type="Gene3D" id="3.40.605.10">
    <property type="entry name" value="Aldehyde Dehydrogenase, Chain A, domain 1"/>
    <property type="match status" value="1"/>
</dbReference>
<dbReference type="Gene3D" id="3.40.309.10">
    <property type="entry name" value="Aldehyde Dehydrogenase, Chain A, domain 2"/>
    <property type="match status" value="1"/>
</dbReference>
<organism evidence="3 4">
    <name type="scientific">Streptosporangium amethystogenes subsp. fukuiense</name>
    <dbReference type="NCBI Taxonomy" id="698418"/>
    <lineage>
        <taxon>Bacteria</taxon>
        <taxon>Bacillati</taxon>
        <taxon>Actinomycetota</taxon>
        <taxon>Actinomycetes</taxon>
        <taxon>Streptosporangiales</taxon>
        <taxon>Streptosporangiaceae</taxon>
        <taxon>Streptosporangium</taxon>
    </lineage>
</organism>
<evidence type="ECO:0000259" key="2">
    <source>
        <dbReference type="Pfam" id="PF00171"/>
    </source>
</evidence>
<name>A0ABW2T356_9ACTN</name>
<dbReference type="PANTHER" id="PTHR43353:SF3">
    <property type="entry name" value="ALDEHYDE DEHYDROGENASE-RELATED"/>
    <property type="match status" value="1"/>
</dbReference>
<dbReference type="CDD" id="cd07129">
    <property type="entry name" value="ALDH_KGSADH"/>
    <property type="match status" value="1"/>
</dbReference>
<protein>
    <submittedName>
        <fullName evidence="3">Aldehyde dehydrogenase (NADP(+))</fullName>
    </submittedName>
</protein>
<dbReference type="Proteomes" id="UP001596514">
    <property type="component" value="Unassembled WGS sequence"/>
</dbReference>
<dbReference type="InterPro" id="IPR044151">
    <property type="entry name" value="ALDH_KGSADH"/>
</dbReference>
<comment type="caution">
    <text evidence="3">The sequence shown here is derived from an EMBL/GenBank/DDBJ whole genome shotgun (WGS) entry which is preliminary data.</text>
</comment>
<reference evidence="4" key="1">
    <citation type="journal article" date="2019" name="Int. J. Syst. Evol. Microbiol.">
        <title>The Global Catalogue of Microorganisms (GCM) 10K type strain sequencing project: providing services to taxonomists for standard genome sequencing and annotation.</title>
        <authorList>
            <consortium name="The Broad Institute Genomics Platform"/>
            <consortium name="The Broad Institute Genome Sequencing Center for Infectious Disease"/>
            <person name="Wu L."/>
            <person name="Ma J."/>
        </authorList>
    </citation>
    <scope>NUCLEOTIDE SEQUENCE [LARGE SCALE GENOMIC DNA]</scope>
    <source>
        <strain evidence="4">JCM 10083</strain>
    </source>
</reference>
<dbReference type="PANTHER" id="PTHR43353">
    <property type="entry name" value="SUCCINATE-SEMIALDEHYDE DEHYDROGENASE, MITOCHONDRIAL"/>
    <property type="match status" value="1"/>
</dbReference>
<dbReference type="Pfam" id="PF00171">
    <property type="entry name" value="Aldedh"/>
    <property type="match status" value="1"/>
</dbReference>
<dbReference type="InterPro" id="IPR016163">
    <property type="entry name" value="Ald_DH_C"/>
</dbReference>
<proteinExistence type="predicted"/>
<evidence type="ECO:0000313" key="3">
    <source>
        <dbReference type="EMBL" id="MFC7603068.1"/>
    </source>
</evidence>
<evidence type="ECO:0000313" key="4">
    <source>
        <dbReference type="Proteomes" id="UP001596514"/>
    </source>
</evidence>
<dbReference type="RefSeq" id="WP_343973595.1">
    <property type="nucleotide sequence ID" value="NZ_BAAAGK010000107.1"/>
</dbReference>
<dbReference type="EMBL" id="JBHTEE010000001">
    <property type="protein sequence ID" value="MFC7603068.1"/>
    <property type="molecule type" value="Genomic_DNA"/>
</dbReference>
<keyword evidence="1" id="KW-0560">Oxidoreductase</keyword>
<dbReference type="InterPro" id="IPR016161">
    <property type="entry name" value="Ald_DH/histidinol_DH"/>
</dbReference>
<dbReference type="InterPro" id="IPR050740">
    <property type="entry name" value="Aldehyde_DH_Superfamily"/>
</dbReference>
<gene>
    <name evidence="3" type="ORF">ACFQVD_23460</name>
</gene>
<keyword evidence="4" id="KW-1185">Reference proteome</keyword>